<dbReference type="AlphaFoldDB" id="A0A7E4VGR5"/>
<organism evidence="1 2">
    <name type="scientific">Panagrellus redivivus</name>
    <name type="common">Microworm</name>
    <dbReference type="NCBI Taxonomy" id="6233"/>
    <lineage>
        <taxon>Eukaryota</taxon>
        <taxon>Metazoa</taxon>
        <taxon>Ecdysozoa</taxon>
        <taxon>Nematoda</taxon>
        <taxon>Chromadorea</taxon>
        <taxon>Rhabditida</taxon>
        <taxon>Tylenchina</taxon>
        <taxon>Panagrolaimomorpha</taxon>
        <taxon>Panagrolaimoidea</taxon>
        <taxon>Panagrolaimidae</taxon>
        <taxon>Panagrellus</taxon>
    </lineage>
</organism>
<dbReference type="GO" id="GO:0016990">
    <property type="term" value="F:arginine deiminase activity"/>
    <property type="evidence" value="ECO:0007669"/>
    <property type="project" value="TreeGrafter"/>
</dbReference>
<dbReference type="WBParaSite" id="Pan_g2091.t1">
    <property type="protein sequence ID" value="Pan_g2091.t1"/>
    <property type="gene ID" value="Pan_g2091"/>
</dbReference>
<keyword evidence="1" id="KW-1185">Reference proteome</keyword>
<dbReference type="Proteomes" id="UP000492821">
    <property type="component" value="Unassembled WGS sequence"/>
</dbReference>
<dbReference type="Pfam" id="PF19420">
    <property type="entry name" value="DDAH_eukar"/>
    <property type="match status" value="1"/>
</dbReference>
<dbReference type="PANTHER" id="PTHR47271:SF2">
    <property type="entry name" value="ARGININE DEIMINASE"/>
    <property type="match status" value="1"/>
</dbReference>
<proteinExistence type="predicted"/>
<reference evidence="1" key="1">
    <citation type="journal article" date="2013" name="Genetics">
        <title>The draft genome and transcriptome of Panagrellus redivivus are shaped by the harsh demands of a free-living lifestyle.</title>
        <authorList>
            <person name="Srinivasan J."/>
            <person name="Dillman A.R."/>
            <person name="Macchietto M.G."/>
            <person name="Heikkinen L."/>
            <person name="Lakso M."/>
            <person name="Fracchia K.M."/>
            <person name="Antoshechkin I."/>
            <person name="Mortazavi A."/>
            <person name="Wong G."/>
            <person name="Sternberg P.W."/>
        </authorList>
    </citation>
    <scope>NUCLEOTIDE SEQUENCE [LARGE SCALE GENOMIC DNA]</scope>
    <source>
        <strain evidence="1">MT8872</strain>
    </source>
</reference>
<accession>A0A7E4VGR5</accession>
<evidence type="ECO:0000313" key="1">
    <source>
        <dbReference type="Proteomes" id="UP000492821"/>
    </source>
</evidence>
<evidence type="ECO:0000313" key="2">
    <source>
        <dbReference type="WBParaSite" id="Pan_g2091.t1"/>
    </source>
</evidence>
<name>A0A7E4VGR5_PANRE</name>
<dbReference type="GO" id="GO:0019546">
    <property type="term" value="P:L-arginine deiminase pathway"/>
    <property type="evidence" value="ECO:0007669"/>
    <property type="project" value="TreeGrafter"/>
</dbReference>
<dbReference type="PANTHER" id="PTHR47271">
    <property type="entry name" value="ARGININE DEIMINASE"/>
    <property type="match status" value="1"/>
</dbReference>
<protein>
    <submittedName>
        <fullName evidence="2">Amidinotransferase</fullName>
    </submittedName>
</protein>
<dbReference type="Gene3D" id="3.75.10.10">
    <property type="entry name" value="L-arginine/glycine Amidinotransferase, Chain A"/>
    <property type="match status" value="1"/>
</dbReference>
<sequence>MAAATATNAAKTAKKILMVRPTYFDVKYSINPWMDPRNPVNVDKAHDQWATLKKTIEAAGAVVEVMEPNGADQYPDMVFSANAAVLRNNKAYLANFFYPERKGEQFFYNKWFKENGYETYLSHEIAFEGAGDALWAGKNQSKLFCGVGPRTDVRALYEIADKLRSDEPFKIFGLRLVDPRFYHIDTCLCPLNADIALWYKYAFDHVAQFNLRNEIDLIPVSEKDASRFACNAVVVDQTVILNEGAEETARNLERVGYKPVFVQMSEFIKSGGSAKCCTLALNE</sequence>
<reference evidence="2" key="2">
    <citation type="submission" date="2020-10" db="UniProtKB">
        <authorList>
            <consortium name="WormBaseParasite"/>
        </authorList>
    </citation>
    <scope>IDENTIFICATION</scope>
</reference>
<dbReference type="SUPFAM" id="SSF55909">
    <property type="entry name" value="Pentein"/>
    <property type="match status" value="1"/>
</dbReference>